<feature type="transmembrane region" description="Helical" evidence="1">
    <location>
        <begin position="201"/>
        <end position="219"/>
    </location>
</feature>
<protein>
    <submittedName>
        <fullName evidence="2">Monocarboxylate transporter 10-like Protein</fullName>
    </submittedName>
</protein>
<dbReference type="InterPro" id="IPR011701">
    <property type="entry name" value="MFS"/>
</dbReference>
<dbReference type="Proteomes" id="UP000007266">
    <property type="component" value="Linkage group 2"/>
</dbReference>
<feature type="transmembrane region" description="Helical" evidence="1">
    <location>
        <begin position="281"/>
        <end position="299"/>
    </location>
</feature>
<dbReference type="EMBL" id="KQ971312">
    <property type="protein sequence ID" value="EEZ98692.2"/>
    <property type="molecule type" value="Genomic_DNA"/>
</dbReference>
<keyword evidence="1" id="KW-0472">Membrane</keyword>
<dbReference type="PANTHER" id="PTHR11360">
    <property type="entry name" value="MONOCARBOXYLATE TRANSPORTER"/>
    <property type="match status" value="1"/>
</dbReference>
<dbReference type="GO" id="GO:0005886">
    <property type="term" value="C:plasma membrane"/>
    <property type="evidence" value="ECO:0000318"/>
    <property type="project" value="GO_Central"/>
</dbReference>
<reference evidence="2 3" key="2">
    <citation type="journal article" date="2010" name="Nucleic Acids Res.">
        <title>BeetleBase in 2010: revisions to provide comprehensive genomic information for Tribolium castaneum.</title>
        <authorList>
            <person name="Kim H.S."/>
            <person name="Murphy T."/>
            <person name="Xia J."/>
            <person name="Caragea D."/>
            <person name="Park Y."/>
            <person name="Beeman R.W."/>
            <person name="Lorenzen M.D."/>
            <person name="Butcher S."/>
            <person name="Manak J.R."/>
            <person name="Brown S.J."/>
        </authorList>
    </citation>
    <scope>GENOME REANNOTATION</scope>
    <source>
        <strain evidence="2 3">Georgia GA2</strain>
    </source>
</reference>
<keyword evidence="3" id="KW-1185">Reference proteome</keyword>
<sequence length="450" mass="48769">MVEDSGTTLLEHKQKPILNGTTPRKESGEPPDGGTKAWLVMLGSFFCNGILFGVINSYGVLYTEFHEIFKKKGSLNPSGEAALVGSLAMGTTFLISAVAGVLTDFIGLRRTTFLGGFIASSGMFLSSFCVDNKLALYVTFGVMYGLGGALAYTPSLAVLGHYFKKYLGIVNGIVTAGSSIFTIAMPYVITECLKRFKIENTLRILALIASLIMVFAFLFKPVRETERKEINWRNTFNVGVFRNKKYLVWATVIAGSLFGYFVPYVYMLDFVKTSFPGPVDGKIPVLCIGITSGIGRLIFGYIADFPKINRILLQQVAFFIIGILTMLLPSSTASFYWLIAISLGMGLFDGCFIALLGPIAFDICGNEGAAQAIGFLLGTCSMPLTIGPYVAGLIYEKQKSYTIPLILAGIPPTVGAVAMFLTRCIRTKNETLKNGTCKVTESTDVEDGPL</sequence>
<dbReference type="HOGENOM" id="CLU_001265_59_1_1"/>
<dbReference type="OMA" id="LSYRIWA"/>
<feature type="transmembrane region" description="Helical" evidence="1">
    <location>
        <begin position="373"/>
        <end position="395"/>
    </location>
</feature>
<evidence type="ECO:0000256" key="1">
    <source>
        <dbReference type="SAM" id="Phobius"/>
    </source>
</evidence>
<reference evidence="2 3" key="1">
    <citation type="journal article" date="2008" name="Nature">
        <title>The genome of the model beetle and pest Tribolium castaneum.</title>
        <authorList>
            <consortium name="Tribolium Genome Sequencing Consortium"/>
            <person name="Richards S."/>
            <person name="Gibbs R.A."/>
            <person name="Weinstock G.M."/>
            <person name="Brown S.J."/>
            <person name="Denell R."/>
            <person name="Beeman R.W."/>
            <person name="Gibbs R."/>
            <person name="Beeman R.W."/>
            <person name="Brown S.J."/>
            <person name="Bucher G."/>
            <person name="Friedrich M."/>
            <person name="Grimmelikhuijzen C.J."/>
            <person name="Klingler M."/>
            <person name="Lorenzen M."/>
            <person name="Richards S."/>
            <person name="Roth S."/>
            <person name="Schroder R."/>
            <person name="Tautz D."/>
            <person name="Zdobnov E.M."/>
            <person name="Muzny D."/>
            <person name="Gibbs R.A."/>
            <person name="Weinstock G.M."/>
            <person name="Attaway T."/>
            <person name="Bell S."/>
            <person name="Buhay C.J."/>
            <person name="Chandrabose M.N."/>
            <person name="Chavez D."/>
            <person name="Clerk-Blankenburg K.P."/>
            <person name="Cree A."/>
            <person name="Dao M."/>
            <person name="Davis C."/>
            <person name="Chacko J."/>
            <person name="Dinh H."/>
            <person name="Dugan-Rocha S."/>
            <person name="Fowler G."/>
            <person name="Garner T.T."/>
            <person name="Garnes J."/>
            <person name="Gnirke A."/>
            <person name="Hawes A."/>
            <person name="Hernandez J."/>
            <person name="Hines S."/>
            <person name="Holder M."/>
            <person name="Hume J."/>
            <person name="Jhangiani S.N."/>
            <person name="Joshi V."/>
            <person name="Khan Z.M."/>
            <person name="Jackson L."/>
            <person name="Kovar C."/>
            <person name="Kowis A."/>
            <person name="Lee S."/>
            <person name="Lewis L.R."/>
            <person name="Margolis J."/>
            <person name="Morgan M."/>
            <person name="Nazareth L.V."/>
            <person name="Nguyen N."/>
            <person name="Okwuonu G."/>
            <person name="Parker D."/>
            <person name="Richards S."/>
            <person name="Ruiz S.J."/>
            <person name="Santibanez J."/>
            <person name="Savard J."/>
            <person name="Scherer S.E."/>
            <person name="Schneider B."/>
            <person name="Sodergren E."/>
            <person name="Tautz D."/>
            <person name="Vattahil S."/>
            <person name="Villasana D."/>
            <person name="White C.S."/>
            <person name="Wright R."/>
            <person name="Park Y."/>
            <person name="Beeman R.W."/>
            <person name="Lord J."/>
            <person name="Oppert B."/>
            <person name="Lorenzen M."/>
            <person name="Brown S."/>
            <person name="Wang L."/>
            <person name="Savard J."/>
            <person name="Tautz D."/>
            <person name="Richards S."/>
            <person name="Weinstock G."/>
            <person name="Gibbs R.A."/>
            <person name="Liu Y."/>
            <person name="Worley K."/>
            <person name="Weinstock G."/>
            <person name="Elsik C.G."/>
            <person name="Reese J.T."/>
            <person name="Elhaik E."/>
            <person name="Landan G."/>
            <person name="Graur D."/>
            <person name="Arensburger P."/>
            <person name="Atkinson P."/>
            <person name="Beeman R.W."/>
            <person name="Beidler J."/>
            <person name="Brown S.J."/>
            <person name="Demuth J.P."/>
            <person name="Drury D.W."/>
            <person name="Du Y.Z."/>
            <person name="Fujiwara H."/>
            <person name="Lorenzen M."/>
            <person name="Maselli V."/>
            <person name="Osanai M."/>
            <person name="Park Y."/>
            <person name="Robertson H.M."/>
            <person name="Tu Z."/>
            <person name="Wang J.J."/>
            <person name="Wang S."/>
            <person name="Richards S."/>
            <person name="Song H."/>
            <person name="Zhang L."/>
            <person name="Sodergren E."/>
            <person name="Werner D."/>
            <person name="Stanke M."/>
            <person name="Morgenstern B."/>
            <person name="Solovyev V."/>
            <person name="Kosarev P."/>
            <person name="Brown G."/>
            <person name="Chen H.C."/>
            <person name="Ermolaeva O."/>
            <person name="Hlavina W."/>
            <person name="Kapustin Y."/>
            <person name="Kiryutin B."/>
            <person name="Kitts P."/>
            <person name="Maglott D."/>
            <person name="Pruitt K."/>
            <person name="Sapojnikov V."/>
            <person name="Souvorov A."/>
            <person name="Mackey A.J."/>
            <person name="Waterhouse R.M."/>
            <person name="Wyder S."/>
            <person name="Zdobnov E.M."/>
            <person name="Zdobnov E.M."/>
            <person name="Wyder S."/>
            <person name="Kriventseva E.V."/>
            <person name="Kadowaki T."/>
            <person name="Bork P."/>
            <person name="Aranda M."/>
            <person name="Bao R."/>
            <person name="Beermann A."/>
            <person name="Berns N."/>
            <person name="Bolognesi R."/>
            <person name="Bonneton F."/>
            <person name="Bopp D."/>
            <person name="Brown S.J."/>
            <person name="Bucher G."/>
            <person name="Butts T."/>
            <person name="Chaumot A."/>
            <person name="Denell R.E."/>
            <person name="Ferrier D.E."/>
            <person name="Friedrich M."/>
            <person name="Gordon C.M."/>
            <person name="Jindra M."/>
            <person name="Klingler M."/>
            <person name="Lan Q."/>
            <person name="Lattorff H.M."/>
            <person name="Laudet V."/>
            <person name="von Levetsow C."/>
            <person name="Liu Z."/>
            <person name="Lutz R."/>
            <person name="Lynch J.A."/>
            <person name="da Fonseca R.N."/>
            <person name="Posnien N."/>
            <person name="Reuter R."/>
            <person name="Roth S."/>
            <person name="Savard J."/>
            <person name="Schinko J.B."/>
            <person name="Schmitt C."/>
            <person name="Schoppmeier M."/>
            <person name="Schroder R."/>
            <person name="Shippy T.D."/>
            <person name="Simonnet F."/>
            <person name="Marques-Souza H."/>
            <person name="Tautz D."/>
            <person name="Tomoyasu Y."/>
            <person name="Trauner J."/>
            <person name="Van der Zee M."/>
            <person name="Vervoort M."/>
            <person name="Wittkopp N."/>
            <person name="Wimmer E.A."/>
            <person name="Yang X."/>
            <person name="Jones A.K."/>
            <person name="Sattelle D.B."/>
            <person name="Ebert P.R."/>
            <person name="Nelson D."/>
            <person name="Scott J.G."/>
            <person name="Beeman R.W."/>
            <person name="Muthukrishnan S."/>
            <person name="Kramer K.J."/>
            <person name="Arakane Y."/>
            <person name="Beeman R.W."/>
            <person name="Zhu Q."/>
            <person name="Hogenkamp D."/>
            <person name="Dixit R."/>
            <person name="Oppert B."/>
            <person name="Jiang H."/>
            <person name="Zou Z."/>
            <person name="Marshall J."/>
            <person name="Elpidina E."/>
            <person name="Vinokurov K."/>
            <person name="Oppert C."/>
            <person name="Zou Z."/>
            <person name="Evans J."/>
            <person name="Lu Z."/>
            <person name="Zhao P."/>
            <person name="Sumathipala N."/>
            <person name="Altincicek B."/>
            <person name="Vilcinskas A."/>
            <person name="Williams M."/>
            <person name="Hultmark D."/>
            <person name="Hetru C."/>
            <person name="Jiang H."/>
            <person name="Grimmelikhuijzen C.J."/>
            <person name="Hauser F."/>
            <person name="Cazzamali G."/>
            <person name="Williamson M."/>
            <person name="Park Y."/>
            <person name="Li B."/>
            <person name="Tanaka Y."/>
            <person name="Predel R."/>
            <person name="Neupert S."/>
            <person name="Schachtner J."/>
            <person name="Verleyen P."/>
            <person name="Raible F."/>
            <person name="Bork P."/>
            <person name="Friedrich M."/>
            <person name="Walden K.K."/>
            <person name="Robertson H.M."/>
            <person name="Angeli S."/>
            <person name="Foret S."/>
            <person name="Bucher G."/>
            <person name="Schuetz S."/>
            <person name="Maleszka R."/>
            <person name="Wimmer E.A."/>
            <person name="Beeman R.W."/>
            <person name="Lorenzen M."/>
            <person name="Tomoyasu Y."/>
            <person name="Miller S.C."/>
            <person name="Grossmann D."/>
            <person name="Bucher G."/>
        </authorList>
    </citation>
    <scope>NUCLEOTIDE SEQUENCE [LARGE SCALE GENOMIC DNA]</scope>
    <source>
        <strain evidence="2 3">Georgia GA2</strain>
    </source>
</reference>
<organism evidence="2 3">
    <name type="scientific">Tribolium castaneum</name>
    <name type="common">Red flour beetle</name>
    <dbReference type="NCBI Taxonomy" id="7070"/>
    <lineage>
        <taxon>Eukaryota</taxon>
        <taxon>Metazoa</taxon>
        <taxon>Ecdysozoa</taxon>
        <taxon>Arthropoda</taxon>
        <taxon>Hexapoda</taxon>
        <taxon>Insecta</taxon>
        <taxon>Pterygota</taxon>
        <taxon>Neoptera</taxon>
        <taxon>Endopterygota</taxon>
        <taxon>Coleoptera</taxon>
        <taxon>Polyphaga</taxon>
        <taxon>Cucujiformia</taxon>
        <taxon>Tenebrionidae</taxon>
        <taxon>Tenebrionidae incertae sedis</taxon>
        <taxon>Tribolium</taxon>
    </lineage>
</organism>
<dbReference type="Gene3D" id="1.20.1250.20">
    <property type="entry name" value="MFS general substrate transporter like domains"/>
    <property type="match status" value="2"/>
</dbReference>
<keyword evidence="1" id="KW-0812">Transmembrane</keyword>
<keyword evidence="1" id="KW-1133">Transmembrane helix</keyword>
<dbReference type="Pfam" id="PF07690">
    <property type="entry name" value="MFS_1"/>
    <property type="match status" value="1"/>
</dbReference>
<accession>D6WAV9</accession>
<feature type="transmembrane region" description="Helical" evidence="1">
    <location>
        <begin position="335"/>
        <end position="361"/>
    </location>
</feature>
<proteinExistence type="predicted"/>
<dbReference type="PANTHER" id="PTHR11360:SF312">
    <property type="entry name" value="KARMOISIN, ISOFORM B"/>
    <property type="match status" value="1"/>
</dbReference>
<dbReference type="InterPro" id="IPR036259">
    <property type="entry name" value="MFS_trans_sf"/>
</dbReference>
<dbReference type="FunFam" id="1.20.1250.20:FF:000413">
    <property type="entry name" value="Karmoisin, isoform B"/>
    <property type="match status" value="1"/>
</dbReference>
<dbReference type="eggNOG" id="KOG2504">
    <property type="taxonomic scope" value="Eukaryota"/>
</dbReference>
<dbReference type="OrthoDB" id="6499973at2759"/>
<dbReference type="InterPro" id="IPR050327">
    <property type="entry name" value="Proton-linked_MCT"/>
</dbReference>
<evidence type="ECO:0000313" key="2">
    <source>
        <dbReference type="EMBL" id="EEZ98692.2"/>
    </source>
</evidence>
<feature type="transmembrane region" description="Helical" evidence="1">
    <location>
        <begin position="401"/>
        <end position="421"/>
    </location>
</feature>
<dbReference type="AlphaFoldDB" id="D6WAV9"/>
<evidence type="ECO:0000313" key="3">
    <source>
        <dbReference type="Proteomes" id="UP000007266"/>
    </source>
</evidence>
<dbReference type="GO" id="GO:0022857">
    <property type="term" value="F:transmembrane transporter activity"/>
    <property type="evidence" value="ECO:0000318"/>
    <property type="project" value="GO_Central"/>
</dbReference>
<gene>
    <name evidence="2" type="primary">AUGUSTUS-3.0.2_01228</name>
    <name evidence="2" type="ORF">TcasGA2_TC001228</name>
</gene>
<feature type="transmembrane region" description="Helical" evidence="1">
    <location>
        <begin position="37"/>
        <end position="61"/>
    </location>
</feature>
<feature type="transmembrane region" description="Helical" evidence="1">
    <location>
        <begin position="166"/>
        <end position="189"/>
    </location>
</feature>
<feature type="transmembrane region" description="Helical" evidence="1">
    <location>
        <begin position="134"/>
        <end position="159"/>
    </location>
</feature>
<feature type="transmembrane region" description="Helical" evidence="1">
    <location>
        <begin position="311"/>
        <end position="329"/>
    </location>
</feature>
<feature type="transmembrane region" description="Helical" evidence="1">
    <location>
        <begin position="246"/>
        <end position="266"/>
    </location>
</feature>
<dbReference type="SUPFAM" id="SSF103473">
    <property type="entry name" value="MFS general substrate transporter"/>
    <property type="match status" value="1"/>
</dbReference>
<name>D6WAV9_TRICA</name>
<feature type="transmembrane region" description="Helical" evidence="1">
    <location>
        <begin position="81"/>
        <end position="102"/>
    </location>
</feature>